<evidence type="ECO:0008006" key="4">
    <source>
        <dbReference type="Google" id="ProtNLM"/>
    </source>
</evidence>
<reference evidence="2" key="2">
    <citation type="journal article" date="2022" name="Sci. Total Environ.">
        <title>Prevalence, transmission, and molecular epidemiology of tet(X)-positive bacteria among humans, animals, and environmental niches in China: An epidemiological, and genomic-based study.</title>
        <authorList>
            <person name="Dong N."/>
            <person name="Zeng Y."/>
            <person name="Cai C."/>
            <person name="Sun C."/>
            <person name="Lu J."/>
            <person name="Liu C."/>
            <person name="Zhou H."/>
            <person name="Sun Q."/>
            <person name="Shu L."/>
            <person name="Wang H."/>
            <person name="Wang Y."/>
            <person name="Wang S."/>
            <person name="Wu C."/>
            <person name="Chan E.W."/>
            <person name="Chen G."/>
            <person name="Shen Z."/>
            <person name="Chen S."/>
            <person name="Zhang R."/>
        </authorList>
    </citation>
    <scope>NUCLEOTIDE SEQUENCE</scope>
    <source>
        <strain evidence="2">R1692</strain>
    </source>
</reference>
<keyword evidence="1" id="KW-0472">Membrane</keyword>
<evidence type="ECO:0000313" key="2">
    <source>
        <dbReference type="EMBL" id="MDM1050436.1"/>
    </source>
</evidence>
<evidence type="ECO:0000313" key="3">
    <source>
        <dbReference type="Proteomes" id="UP001170954"/>
    </source>
</evidence>
<evidence type="ECO:0000256" key="1">
    <source>
        <dbReference type="SAM" id="Phobius"/>
    </source>
</evidence>
<feature type="transmembrane region" description="Helical" evidence="1">
    <location>
        <begin position="28"/>
        <end position="47"/>
    </location>
</feature>
<keyword evidence="1" id="KW-0812">Transmembrane</keyword>
<comment type="caution">
    <text evidence="2">The sequence shown here is derived from an EMBL/GenBank/DDBJ whole genome shotgun (WGS) entry which is preliminary data.</text>
</comment>
<keyword evidence="1" id="KW-1133">Transmembrane helix</keyword>
<gene>
    <name evidence="2" type="ORF">HX018_19545</name>
</gene>
<sequence>MSIKDKLNLIRQIDSISFQPNKGIKRNLYWSAVVGFIAFVALTIFWQQLGVDGRLVCGCIIAYVIIFGFIDITFRLHVRYTFDKASNAIYKENPILGKHRIMKLDEATIFQSSEVGEWHYSLGRRKKEFLKSYTISPSFFERKASELEAEEYEREI</sequence>
<reference evidence="2" key="1">
    <citation type="submission" date="2020-06" db="EMBL/GenBank/DDBJ databases">
        <authorList>
            <person name="Dong N."/>
        </authorList>
    </citation>
    <scope>NUCLEOTIDE SEQUENCE</scope>
    <source>
        <strain evidence="2">R1692</strain>
    </source>
</reference>
<keyword evidence="3" id="KW-1185">Reference proteome</keyword>
<dbReference type="RefSeq" id="WP_286652456.1">
    <property type="nucleotide sequence ID" value="NZ_JACAGK010000096.1"/>
</dbReference>
<accession>A0ABT7NTC9</accession>
<organism evidence="2 3">
    <name type="scientific">Sphingobacterium hotanense</name>
    <dbReference type="NCBI Taxonomy" id="649196"/>
    <lineage>
        <taxon>Bacteria</taxon>
        <taxon>Pseudomonadati</taxon>
        <taxon>Bacteroidota</taxon>
        <taxon>Sphingobacteriia</taxon>
        <taxon>Sphingobacteriales</taxon>
        <taxon>Sphingobacteriaceae</taxon>
        <taxon>Sphingobacterium</taxon>
    </lineage>
</organism>
<dbReference type="Proteomes" id="UP001170954">
    <property type="component" value="Unassembled WGS sequence"/>
</dbReference>
<proteinExistence type="predicted"/>
<protein>
    <recommendedName>
        <fullName evidence="4">YcxB-like protein domain-containing protein</fullName>
    </recommendedName>
</protein>
<feature type="transmembrane region" description="Helical" evidence="1">
    <location>
        <begin position="53"/>
        <end position="74"/>
    </location>
</feature>
<dbReference type="EMBL" id="JACAGK010000096">
    <property type="protein sequence ID" value="MDM1050436.1"/>
    <property type="molecule type" value="Genomic_DNA"/>
</dbReference>
<name>A0ABT7NTC9_9SPHI</name>